<keyword evidence="7" id="KW-1185">Reference proteome</keyword>
<dbReference type="InterPro" id="IPR009057">
    <property type="entry name" value="Homeodomain-like_sf"/>
</dbReference>
<keyword evidence="1" id="KW-0805">Transcription regulation</keyword>
<dbReference type="EMBL" id="JBHUHP010000008">
    <property type="protein sequence ID" value="MFD2091400.1"/>
    <property type="molecule type" value="Genomic_DNA"/>
</dbReference>
<evidence type="ECO:0000259" key="5">
    <source>
        <dbReference type="PROSITE" id="PS50977"/>
    </source>
</evidence>
<dbReference type="Proteomes" id="UP001597402">
    <property type="component" value="Unassembled WGS sequence"/>
</dbReference>
<dbReference type="Gene3D" id="1.10.357.10">
    <property type="entry name" value="Tetracycline Repressor, domain 2"/>
    <property type="match status" value="1"/>
</dbReference>
<dbReference type="PRINTS" id="PR00455">
    <property type="entry name" value="HTHTETR"/>
</dbReference>
<sequence length="199" mass="21890">MTDTTRSYRMQARAEGVQRTRERILAAARSRFLEMAYDEVRLVDVAADAGVTQQTLLNHFSSKEGLALAVVDVMGPEIDALRGPVAPGDVAGFVRGIMRQYEALGDANVRLAAVAERIPALGEGLQLARSRHTAWLERTFGEQLPDDPRQRRRVLAALYAVTDVGTWKLLRRDLGHSRAETTTVLQSLLRAALATTPTP</sequence>
<organism evidence="6 7">
    <name type="scientific">Blastococcus deserti</name>
    <dbReference type="NCBI Taxonomy" id="2259033"/>
    <lineage>
        <taxon>Bacteria</taxon>
        <taxon>Bacillati</taxon>
        <taxon>Actinomycetota</taxon>
        <taxon>Actinomycetes</taxon>
        <taxon>Geodermatophilales</taxon>
        <taxon>Geodermatophilaceae</taxon>
        <taxon>Blastococcus</taxon>
    </lineage>
</organism>
<evidence type="ECO:0000256" key="3">
    <source>
        <dbReference type="ARBA" id="ARBA00023163"/>
    </source>
</evidence>
<feature type="DNA-binding region" description="H-T-H motif" evidence="4">
    <location>
        <begin position="41"/>
        <end position="60"/>
    </location>
</feature>
<proteinExistence type="predicted"/>
<accession>A0ABW4X8A7</accession>
<name>A0ABW4X8A7_9ACTN</name>
<keyword evidence="3" id="KW-0804">Transcription</keyword>
<evidence type="ECO:0000256" key="2">
    <source>
        <dbReference type="ARBA" id="ARBA00023125"/>
    </source>
</evidence>
<reference evidence="7" key="1">
    <citation type="journal article" date="2019" name="Int. J. Syst. Evol. Microbiol.">
        <title>The Global Catalogue of Microorganisms (GCM) 10K type strain sequencing project: providing services to taxonomists for standard genome sequencing and annotation.</title>
        <authorList>
            <consortium name="The Broad Institute Genomics Platform"/>
            <consortium name="The Broad Institute Genome Sequencing Center for Infectious Disease"/>
            <person name="Wu L."/>
            <person name="Ma J."/>
        </authorList>
    </citation>
    <scope>NUCLEOTIDE SEQUENCE [LARGE SCALE GENOMIC DNA]</scope>
    <source>
        <strain evidence="7">JCM 3338</strain>
    </source>
</reference>
<protein>
    <submittedName>
        <fullName evidence="6">TetR/AcrR family transcriptional regulator</fullName>
    </submittedName>
</protein>
<evidence type="ECO:0000313" key="6">
    <source>
        <dbReference type="EMBL" id="MFD2091400.1"/>
    </source>
</evidence>
<evidence type="ECO:0000313" key="7">
    <source>
        <dbReference type="Proteomes" id="UP001597402"/>
    </source>
</evidence>
<dbReference type="SUPFAM" id="SSF46689">
    <property type="entry name" value="Homeodomain-like"/>
    <property type="match status" value="1"/>
</dbReference>
<dbReference type="PROSITE" id="PS50977">
    <property type="entry name" value="HTH_TETR_2"/>
    <property type="match status" value="1"/>
</dbReference>
<comment type="caution">
    <text evidence="6">The sequence shown here is derived from an EMBL/GenBank/DDBJ whole genome shotgun (WGS) entry which is preliminary data.</text>
</comment>
<evidence type="ECO:0000256" key="1">
    <source>
        <dbReference type="ARBA" id="ARBA00023015"/>
    </source>
</evidence>
<evidence type="ECO:0000256" key="4">
    <source>
        <dbReference type="PROSITE-ProRule" id="PRU00335"/>
    </source>
</evidence>
<dbReference type="InterPro" id="IPR050109">
    <property type="entry name" value="HTH-type_TetR-like_transc_reg"/>
</dbReference>
<dbReference type="RefSeq" id="WP_376873647.1">
    <property type="nucleotide sequence ID" value="NZ_JBHUHP010000008.1"/>
</dbReference>
<dbReference type="Pfam" id="PF00440">
    <property type="entry name" value="TetR_N"/>
    <property type="match status" value="1"/>
</dbReference>
<keyword evidence="2 4" id="KW-0238">DNA-binding</keyword>
<dbReference type="PANTHER" id="PTHR30055">
    <property type="entry name" value="HTH-TYPE TRANSCRIPTIONAL REGULATOR RUTR"/>
    <property type="match status" value="1"/>
</dbReference>
<feature type="domain" description="HTH tetR-type" evidence="5">
    <location>
        <begin position="18"/>
        <end position="78"/>
    </location>
</feature>
<gene>
    <name evidence="6" type="ORF">ACFSHS_07395</name>
</gene>
<dbReference type="InterPro" id="IPR001647">
    <property type="entry name" value="HTH_TetR"/>
</dbReference>
<dbReference type="PANTHER" id="PTHR30055:SF234">
    <property type="entry name" value="HTH-TYPE TRANSCRIPTIONAL REGULATOR BETI"/>
    <property type="match status" value="1"/>
</dbReference>